<dbReference type="AlphaFoldDB" id="G0NVB5"/>
<dbReference type="Pfam" id="PF00300">
    <property type="entry name" value="His_Phos_1"/>
    <property type="match status" value="1"/>
</dbReference>
<reference evidence="3" key="1">
    <citation type="submission" date="2011-07" db="EMBL/GenBank/DDBJ databases">
        <authorList>
            <consortium name="Caenorhabditis brenneri Sequencing and Analysis Consortium"/>
            <person name="Wilson R.K."/>
        </authorList>
    </citation>
    <scope>NUCLEOTIDE SEQUENCE [LARGE SCALE GENOMIC DNA]</scope>
    <source>
        <strain evidence="3">PB2801</strain>
    </source>
</reference>
<evidence type="ECO:0000256" key="1">
    <source>
        <dbReference type="SAM" id="MobiDB-lite"/>
    </source>
</evidence>
<sequence>MSTVTYPRKIWIVRHAEREDNVNRNWRNVEGSEGLSSDNSMLSQRGKQQARECKSRFQNEDISHIFASPFDRTIETASTIIEGKNMKVKAEGGLCEALYLCEKPPGFWETEKLKEKFPLVDEDYVPIYSRYTLPKEPCGDDGCVPRVQKTLRALFEKYEGNLVLVGHGASIGACHEVLMGDFKYVGQATVSEFEEHAAGRYRCNYSSCSSHLSDKKNLRPW</sequence>
<dbReference type="EMBL" id="GL379955">
    <property type="protein sequence ID" value="EGT38139.1"/>
    <property type="molecule type" value="Genomic_DNA"/>
</dbReference>
<dbReference type="OrthoDB" id="414418at2759"/>
<feature type="compositionally biased region" description="Polar residues" evidence="1">
    <location>
        <begin position="34"/>
        <end position="47"/>
    </location>
</feature>
<accession>G0NVB5</accession>
<keyword evidence="3" id="KW-1185">Reference proteome</keyword>
<dbReference type="FunCoup" id="G0NVB5">
    <property type="interactions" value="58"/>
</dbReference>
<evidence type="ECO:0000313" key="3">
    <source>
        <dbReference type="Proteomes" id="UP000008068"/>
    </source>
</evidence>
<dbReference type="InParanoid" id="G0NVB5"/>
<dbReference type="SMART" id="SM00855">
    <property type="entry name" value="PGAM"/>
    <property type="match status" value="1"/>
</dbReference>
<dbReference type="InterPro" id="IPR051710">
    <property type="entry name" value="Phosphatase_SH3-domain"/>
</dbReference>
<dbReference type="GO" id="GO:0016791">
    <property type="term" value="F:phosphatase activity"/>
    <property type="evidence" value="ECO:0007669"/>
    <property type="project" value="UniProtKB-ARBA"/>
</dbReference>
<name>G0NVB5_CAEBE</name>
<proteinExistence type="predicted"/>
<dbReference type="eggNOG" id="KOG3734">
    <property type="taxonomic scope" value="Eukaryota"/>
</dbReference>
<evidence type="ECO:0000313" key="2">
    <source>
        <dbReference type="EMBL" id="EGT38139.1"/>
    </source>
</evidence>
<dbReference type="CDD" id="cd07067">
    <property type="entry name" value="HP_PGM_like"/>
    <property type="match status" value="1"/>
</dbReference>
<dbReference type="InterPro" id="IPR013078">
    <property type="entry name" value="His_Pase_superF_clade-1"/>
</dbReference>
<feature type="region of interest" description="Disordered" evidence="1">
    <location>
        <begin position="28"/>
        <end position="48"/>
    </location>
</feature>
<dbReference type="HOGENOM" id="CLU_042838_0_1_1"/>
<dbReference type="InterPro" id="IPR029033">
    <property type="entry name" value="His_PPase_superfam"/>
</dbReference>
<protein>
    <submittedName>
        <fullName evidence="2">Uncharacterized protein</fullName>
    </submittedName>
</protein>
<gene>
    <name evidence="2" type="ORF">CAEBREN_02804</name>
</gene>
<dbReference type="Gene3D" id="3.40.50.1240">
    <property type="entry name" value="Phosphoglycerate mutase-like"/>
    <property type="match status" value="1"/>
</dbReference>
<dbReference type="SUPFAM" id="SSF53254">
    <property type="entry name" value="Phosphoglycerate mutase-like"/>
    <property type="match status" value="1"/>
</dbReference>
<dbReference type="PANTHER" id="PTHR16469">
    <property type="entry name" value="UBIQUITIN-ASSOCIATED AND SH3 DOMAIN-CONTAINING BA-RELATED"/>
    <property type="match status" value="1"/>
</dbReference>
<organism evidence="3">
    <name type="scientific">Caenorhabditis brenneri</name>
    <name type="common">Nematode worm</name>
    <dbReference type="NCBI Taxonomy" id="135651"/>
    <lineage>
        <taxon>Eukaryota</taxon>
        <taxon>Metazoa</taxon>
        <taxon>Ecdysozoa</taxon>
        <taxon>Nematoda</taxon>
        <taxon>Chromadorea</taxon>
        <taxon>Rhabditida</taxon>
        <taxon>Rhabditina</taxon>
        <taxon>Rhabditomorpha</taxon>
        <taxon>Rhabditoidea</taxon>
        <taxon>Rhabditidae</taxon>
        <taxon>Peloderinae</taxon>
        <taxon>Caenorhabditis</taxon>
    </lineage>
</organism>
<dbReference type="STRING" id="135651.G0NVB5"/>
<dbReference type="OMA" id="DTCSAND"/>
<dbReference type="Proteomes" id="UP000008068">
    <property type="component" value="Unassembled WGS sequence"/>
</dbReference>
<dbReference type="PANTHER" id="PTHR16469:SF27">
    <property type="entry name" value="UBIQUITIN-ASSOCIATED AND SH3 DOMAIN-CONTAINING BA-RELATED"/>
    <property type="match status" value="1"/>
</dbReference>